<feature type="transmembrane region" description="Helical" evidence="6">
    <location>
        <begin position="399"/>
        <end position="417"/>
    </location>
</feature>
<accession>A0ABY0IDB4</accession>
<feature type="transmembrane region" description="Helical" evidence="6">
    <location>
        <begin position="122"/>
        <end position="139"/>
    </location>
</feature>
<keyword evidence="5 6" id="KW-0472">Membrane</keyword>
<dbReference type="Gene3D" id="3.40.50.12370">
    <property type="match status" value="1"/>
</dbReference>
<dbReference type="SUPFAM" id="SSF52402">
    <property type="entry name" value="Adenine nucleotide alpha hydrolases-like"/>
    <property type="match status" value="1"/>
</dbReference>
<comment type="subcellular location">
    <subcellularLocation>
        <location evidence="1">Cell membrane</location>
        <topology evidence="1">Multi-pass membrane protein</topology>
    </subcellularLocation>
</comment>
<evidence type="ECO:0000313" key="8">
    <source>
        <dbReference type="Proteomes" id="UP000443582"/>
    </source>
</evidence>
<evidence type="ECO:0000256" key="6">
    <source>
        <dbReference type="SAM" id="Phobius"/>
    </source>
</evidence>
<feature type="transmembrane region" description="Helical" evidence="6">
    <location>
        <begin position="218"/>
        <end position="241"/>
    </location>
</feature>
<feature type="transmembrane region" description="Helical" evidence="6">
    <location>
        <begin position="183"/>
        <end position="206"/>
    </location>
</feature>
<feature type="transmembrane region" description="Helical" evidence="6">
    <location>
        <begin position="40"/>
        <end position="57"/>
    </location>
</feature>
<feature type="transmembrane region" description="Helical" evidence="6">
    <location>
        <begin position="376"/>
        <end position="393"/>
    </location>
</feature>
<feature type="transmembrane region" description="Helical" evidence="6">
    <location>
        <begin position="87"/>
        <end position="110"/>
    </location>
</feature>
<dbReference type="Gene3D" id="1.20.1740.10">
    <property type="entry name" value="Amino acid/polyamine transporter I"/>
    <property type="match status" value="1"/>
</dbReference>
<dbReference type="PANTHER" id="PTHR42770">
    <property type="entry name" value="AMINO ACID TRANSPORTER-RELATED"/>
    <property type="match status" value="1"/>
</dbReference>
<keyword evidence="3 6" id="KW-0812">Transmembrane</keyword>
<keyword evidence="2" id="KW-1003">Cell membrane</keyword>
<organism evidence="7 8">
    <name type="scientific">Halobacteriovorax vibrionivorans</name>
    <dbReference type="NCBI Taxonomy" id="2152716"/>
    <lineage>
        <taxon>Bacteria</taxon>
        <taxon>Pseudomonadati</taxon>
        <taxon>Bdellovibrionota</taxon>
        <taxon>Bacteriovoracia</taxon>
        <taxon>Bacteriovoracales</taxon>
        <taxon>Halobacteriovoraceae</taxon>
        <taxon>Halobacteriovorax</taxon>
    </lineage>
</organism>
<keyword evidence="4 6" id="KW-1133">Transmembrane helix</keyword>
<dbReference type="EMBL" id="QDKL01000003">
    <property type="protein sequence ID" value="RZF20948.1"/>
    <property type="molecule type" value="Genomic_DNA"/>
</dbReference>
<evidence type="ECO:0000313" key="7">
    <source>
        <dbReference type="EMBL" id="RZF20948.1"/>
    </source>
</evidence>
<feature type="transmembrane region" description="Helical" evidence="6">
    <location>
        <begin position="12"/>
        <end position="34"/>
    </location>
</feature>
<dbReference type="InterPro" id="IPR050367">
    <property type="entry name" value="APC_superfamily"/>
</dbReference>
<feature type="transmembrane region" description="Helical" evidence="6">
    <location>
        <begin position="312"/>
        <end position="332"/>
    </location>
</feature>
<evidence type="ECO:0000256" key="3">
    <source>
        <dbReference type="ARBA" id="ARBA00022692"/>
    </source>
</evidence>
<sequence length="722" mass="79646">MKKLERNLGLSSVISISIASMLGSGIFVLPGLAFEVTGPYVWISYLIAALCVLPAALSKSELATAMPASGGTYIYIERTFGPMAGTIAGLGLWISLLLKAAFALMGFGAYLSTLTTSFDLKYLALFLTVIITILNIIGVGKVSGLLIAVVITSTLGLTILNIGTLSTATVIPGIPFSFSHMDSILLASGLVFISYAGVTKVAAIAEEIKTPEKNLPRGILLSLLIVTVLYCVTTLALAKFLPIDQLKSNLRPIYTLAQVFGGNTFATIMAILAILTMTSMANAGLLAASRFPFAMSRDHLFPKSFGHIHRKFLTPVWSILASGIIIACAIYFLNIAKIAKLASAFILVLYMFVNITVIALRETHIQWYRPTYKSPFYPYIQIFGIISTFYLLVMMKDLAIIGLVSISVPGILIYFLYAKSRVNRKGVLGIRGKRKDLFDDTPNFSPTMHSLGRCELDQDANVVVALVGNEKSPEMLIDIGTSLADGEQIEVAHLTEAPEQSDLNDFTDEDPNLRSLRRRVVAMAIEKTTPINFDPIVTHDLSKSIFEIGQRLHCNWLFMEWKGRLRGTFTTQSPVAWLRSHLSCHLAIYRDKGVRYTRKILIILDENSNDEVLAQAAYHIAKNNNAELTFVYLTNKDLDISETSNLEKYIRDLSDELDVRAVGHIEHYQNKIEKIESLSVEYDLLLFNTSTNYKWYNVFGTEDDKIIAQASCSVLGIHTAPA</sequence>
<protein>
    <submittedName>
        <fullName evidence="7">Amino acid permease</fullName>
    </submittedName>
</protein>
<feature type="transmembrane region" description="Helical" evidence="6">
    <location>
        <begin position="338"/>
        <end position="360"/>
    </location>
</feature>
<dbReference type="Proteomes" id="UP000443582">
    <property type="component" value="Unassembled WGS sequence"/>
</dbReference>
<feature type="transmembrane region" description="Helical" evidence="6">
    <location>
        <begin position="265"/>
        <end position="291"/>
    </location>
</feature>
<comment type="caution">
    <text evidence="7">The sequence shown here is derived from an EMBL/GenBank/DDBJ whole genome shotgun (WGS) entry which is preliminary data.</text>
</comment>
<dbReference type="PANTHER" id="PTHR42770:SF7">
    <property type="entry name" value="MEMBRANE PROTEIN"/>
    <property type="match status" value="1"/>
</dbReference>
<evidence type="ECO:0000256" key="4">
    <source>
        <dbReference type="ARBA" id="ARBA00022989"/>
    </source>
</evidence>
<name>A0ABY0IDB4_9BACT</name>
<gene>
    <name evidence="7" type="ORF">DAY19_13265</name>
</gene>
<evidence type="ECO:0000256" key="2">
    <source>
        <dbReference type="ARBA" id="ARBA00022475"/>
    </source>
</evidence>
<keyword evidence="8" id="KW-1185">Reference proteome</keyword>
<reference evidence="8" key="1">
    <citation type="journal article" date="2019" name="Int. J. Syst. Evol. Microbiol.">
        <title>Halobacteriovorax valvorus sp. nov., a novel prokaryotic predator isolated from coastal seawater of China.</title>
        <authorList>
            <person name="Chen M.-X."/>
        </authorList>
    </citation>
    <scope>NUCLEOTIDE SEQUENCE [LARGE SCALE GENOMIC DNA]</scope>
    <source>
        <strain evidence="8">BL9</strain>
    </source>
</reference>
<dbReference type="Pfam" id="PF13520">
    <property type="entry name" value="AA_permease_2"/>
    <property type="match status" value="1"/>
</dbReference>
<evidence type="ECO:0000256" key="1">
    <source>
        <dbReference type="ARBA" id="ARBA00004651"/>
    </source>
</evidence>
<proteinExistence type="predicted"/>
<evidence type="ECO:0000256" key="5">
    <source>
        <dbReference type="ARBA" id="ARBA00023136"/>
    </source>
</evidence>
<feature type="transmembrane region" description="Helical" evidence="6">
    <location>
        <begin position="146"/>
        <end position="171"/>
    </location>
</feature>
<dbReference type="RefSeq" id="WP_115363262.1">
    <property type="nucleotide sequence ID" value="NZ_QDKL01000003.1"/>
</dbReference>
<dbReference type="InterPro" id="IPR002293">
    <property type="entry name" value="AA/rel_permease1"/>
</dbReference>